<name>A0A0E9XA88_ANGAN</name>
<reference evidence="1" key="2">
    <citation type="journal article" date="2015" name="Fish Shellfish Immunol.">
        <title>Early steps in the European eel (Anguilla anguilla)-Vibrio vulnificus interaction in the gills: Role of the RtxA13 toxin.</title>
        <authorList>
            <person name="Callol A."/>
            <person name="Pajuelo D."/>
            <person name="Ebbesson L."/>
            <person name="Teles M."/>
            <person name="MacKenzie S."/>
            <person name="Amaro C."/>
        </authorList>
    </citation>
    <scope>NUCLEOTIDE SEQUENCE</scope>
</reference>
<sequence length="86" mass="10014">MHKLNLANFASHLATLIQVDCIPHRFNSRRGKQPSFLRYFFYQRFSQGMQQCNPALGFFYILANGELFLYVLSNMEAMAVFTPQTD</sequence>
<organism evidence="1">
    <name type="scientific">Anguilla anguilla</name>
    <name type="common">European freshwater eel</name>
    <name type="synonym">Muraena anguilla</name>
    <dbReference type="NCBI Taxonomy" id="7936"/>
    <lineage>
        <taxon>Eukaryota</taxon>
        <taxon>Metazoa</taxon>
        <taxon>Chordata</taxon>
        <taxon>Craniata</taxon>
        <taxon>Vertebrata</taxon>
        <taxon>Euteleostomi</taxon>
        <taxon>Actinopterygii</taxon>
        <taxon>Neopterygii</taxon>
        <taxon>Teleostei</taxon>
        <taxon>Anguilliformes</taxon>
        <taxon>Anguillidae</taxon>
        <taxon>Anguilla</taxon>
    </lineage>
</organism>
<protein>
    <submittedName>
        <fullName evidence="1">Uncharacterized protein</fullName>
    </submittedName>
</protein>
<reference evidence="1" key="1">
    <citation type="submission" date="2014-11" db="EMBL/GenBank/DDBJ databases">
        <authorList>
            <person name="Amaro Gonzalez C."/>
        </authorList>
    </citation>
    <scope>NUCLEOTIDE SEQUENCE</scope>
</reference>
<evidence type="ECO:0000313" key="1">
    <source>
        <dbReference type="EMBL" id="JAH98623.1"/>
    </source>
</evidence>
<accession>A0A0E9XA88</accession>
<proteinExistence type="predicted"/>
<dbReference type="EMBL" id="GBXM01009954">
    <property type="protein sequence ID" value="JAH98623.1"/>
    <property type="molecule type" value="Transcribed_RNA"/>
</dbReference>
<dbReference type="AlphaFoldDB" id="A0A0E9XA88"/>